<dbReference type="Proteomes" id="UP000199445">
    <property type="component" value="Unassembled WGS sequence"/>
</dbReference>
<name>A0A1I3WB24_9GAMM</name>
<keyword evidence="2" id="KW-1185">Reference proteome</keyword>
<evidence type="ECO:0000313" key="2">
    <source>
        <dbReference type="Proteomes" id="UP000199445"/>
    </source>
</evidence>
<accession>A0A1I3WB24</accession>
<sequence>MLRAYLAIGLVIAVIGITIFNSGDKPWIGGGEASANARCDVLEETCSWSTREGQWSAQLSAGESTEQGVEYHLELNAPVAPERFLAVLRGQSMYMGEYPVPLKKTAEDQYSATFTAPFCATGTDMMWHISLQSGQRKLEMDNPRMIFNAVK</sequence>
<dbReference type="OrthoDB" id="6365831at2"/>
<dbReference type="Gene3D" id="2.60.120.260">
    <property type="entry name" value="Galactose-binding domain-like"/>
    <property type="match status" value="1"/>
</dbReference>
<protein>
    <submittedName>
        <fullName evidence="1">Uncharacterized protein</fullName>
    </submittedName>
</protein>
<dbReference type="AlphaFoldDB" id="A0A1I3WB24"/>
<dbReference type="EMBL" id="FOSC01000009">
    <property type="protein sequence ID" value="SFK03626.1"/>
    <property type="molecule type" value="Genomic_DNA"/>
</dbReference>
<gene>
    <name evidence="1" type="ORF">SAMN05216429_10974</name>
</gene>
<proteinExistence type="predicted"/>
<reference evidence="1 2" key="1">
    <citation type="submission" date="2016-10" db="EMBL/GenBank/DDBJ databases">
        <authorList>
            <person name="de Groot N.N."/>
        </authorList>
    </citation>
    <scope>NUCLEOTIDE SEQUENCE [LARGE SCALE GENOMIC DNA]</scope>
    <source>
        <strain evidence="1 2">IBRC-M 10445</strain>
    </source>
</reference>
<dbReference type="RefSeq" id="WP_091705481.1">
    <property type="nucleotide sequence ID" value="NZ_BMYN01000005.1"/>
</dbReference>
<evidence type="ECO:0000313" key="1">
    <source>
        <dbReference type="EMBL" id="SFK03626.1"/>
    </source>
</evidence>
<organism evidence="1 2">
    <name type="scientific">Marinobacter persicus</name>
    <dbReference type="NCBI Taxonomy" id="930118"/>
    <lineage>
        <taxon>Bacteria</taxon>
        <taxon>Pseudomonadati</taxon>
        <taxon>Pseudomonadota</taxon>
        <taxon>Gammaproteobacteria</taxon>
        <taxon>Pseudomonadales</taxon>
        <taxon>Marinobacteraceae</taxon>
        <taxon>Marinobacter</taxon>
    </lineage>
</organism>